<evidence type="ECO:0000256" key="14">
    <source>
        <dbReference type="ARBA" id="ARBA00030396"/>
    </source>
</evidence>
<evidence type="ECO:0000256" key="12">
    <source>
        <dbReference type="ARBA" id="ARBA00023204"/>
    </source>
</evidence>
<evidence type="ECO:0000256" key="9">
    <source>
        <dbReference type="ARBA" id="ARBA00022801"/>
    </source>
</evidence>
<keyword evidence="17" id="KW-1185">Reference proteome</keyword>
<keyword evidence="4" id="KW-0158">Chromosome</keyword>
<name>A0ABM0MW20_SACKO</name>
<dbReference type="PANTHER" id="PTHR21220">
    <property type="entry name" value="DNA-DEPENDENT METALLOPROTEASE SPRTN"/>
    <property type="match status" value="1"/>
</dbReference>
<dbReference type="InterPro" id="IPR006642">
    <property type="entry name" value="Rad18_UBZ4"/>
</dbReference>
<sequence>MSSSDHDIAKALQEEYDQEAFADDSDYISSDNVDSSKRYLDFVDKPLSIVDDQWELLDPNPDIRMLFLAFNDKYFWGKLAGVEVRWSPRMTLCAGLCCYEGRGGLCSVRLSLPLLKLRPRKDLVETLLHEMIHALLFVTDNNKDHDGHGPEFLKHMHRLNKETGTNISVYHTFHDEVNNYRQHWWKCNGVCQKKPPYFGVVKRAMNRAPSARDPWWGEHQRSCGGIYIKIKEPDGYGQKKSKNKSIITAAKKDKKKDGIDIRNLFVAKKQDENNAEEEANDVCPPPVFSGLGNKLGGSTTGISRLLGNSHGYSHKEKASTSFDNGQVVCINSSDESTSCNYSKPSLCNDGSGDIDASRAVKKPKLECDVSEICKSKDSSLTANQKLVGEQSCDKSGSMVDCPVCADQVLKTNINDHLDLCLFNQT</sequence>
<evidence type="ECO:0000259" key="15">
    <source>
        <dbReference type="SMART" id="SM00731"/>
    </source>
</evidence>
<organism evidence="17 18">
    <name type="scientific">Saccoglossus kowalevskii</name>
    <name type="common">Acorn worm</name>
    <dbReference type="NCBI Taxonomy" id="10224"/>
    <lineage>
        <taxon>Eukaryota</taxon>
        <taxon>Metazoa</taxon>
        <taxon>Hemichordata</taxon>
        <taxon>Enteropneusta</taxon>
        <taxon>Harrimaniidae</taxon>
        <taxon>Saccoglossus</taxon>
    </lineage>
</organism>
<evidence type="ECO:0000256" key="4">
    <source>
        <dbReference type="ARBA" id="ARBA00022454"/>
    </source>
</evidence>
<accession>A0ABM0MW20</accession>
<keyword evidence="5" id="KW-0645">Protease</keyword>
<keyword evidence="9" id="KW-0378">Hydrolase</keyword>
<comment type="similarity">
    <text evidence="3">Belongs to the Spartan family.</text>
</comment>
<evidence type="ECO:0000259" key="16">
    <source>
        <dbReference type="SMART" id="SM00734"/>
    </source>
</evidence>
<evidence type="ECO:0000256" key="5">
    <source>
        <dbReference type="ARBA" id="ARBA00022670"/>
    </source>
</evidence>
<keyword evidence="13" id="KW-0539">Nucleus</keyword>
<protein>
    <recommendedName>
        <fullName evidence="14">Protein with SprT-like domain at the N terminus</fullName>
    </recommendedName>
</protein>
<keyword evidence="12" id="KW-0234">DNA repair</keyword>
<feature type="domain" description="SprT-like" evidence="15">
    <location>
        <begin position="61"/>
        <end position="230"/>
    </location>
</feature>
<evidence type="ECO:0000256" key="13">
    <source>
        <dbReference type="ARBA" id="ARBA00023242"/>
    </source>
</evidence>
<evidence type="ECO:0000256" key="8">
    <source>
        <dbReference type="ARBA" id="ARBA00022771"/>
    </source>
</evidence>
<keyword evidence="7" id="KW-0227">DNA damage</keyword>
<dbReference type="SMART" id="SM00731">
    <property type="entry name" value="SprT"/>
    <property type="match status" value="1"/>
</dbReference>
<dbReference type="PANTHER" id="PTHR21220:SF0">
    <property type="entry name" value="DNA-DEPENDENT METALLOPROTEASE SPRTN"/>
    <property type="match status" value="1"/>
</dbReference>
<evidence type="ECO:0000256" key="10">
    <source>
        <dbReference type="ARBA" id="ARBA00022833"/>
    </source>
</evidence>
<keyword evidence="11" id="KW-0482">Metalloprotease</keyword>
<dbReference type="Gene3D" id="3.30.160.60">
    <property type="entry name" value="Classic Zinc Finger"/>
    <property type="match status" value="1"/>
</dbReference>
<evidence type="ECO:0000256" key="1">
    <source>
        <dbReference type="ARBA" id="ARBA00004123"/>
    </source>
</evidence>
<dbReference type="RefSeq" id="XP_006824211.1">
    <property type="nucleotide sequence ID" value="XM_006824148.1"/>
</dbReference>
<gene>
    <name evidence="18" type="primary">LOC100366572</name>
</gene>
<feature type="domain" description="UBZ4-type" evidence="16">
    <location>
        <begin position="398"/>
        <end position="421"/>
    </location>
</feature>
<dbReference type="Proteomes" id="UP000694865">
    <property type="component" value="Unplaced"/>
</dbReference>
<evidence type="ECO:0000256" key="2">
    <source>
        <dbReference type="ARBA" id="ARBA00004286"/>
    </source>
</evidence>
<dbReference type="Pfam" id="PF10263">
    <property type="entry name" value="SprT-like"/>
    <property type="match status" value="1"/>
</dbReference>
<evidence type="ECO:0000256" key="6">
    <source>
        <dbReference type="ARBA" id="ARBA00022723"/>
    </source>
</evidence>
<keyword evidence="8" id="KW-0863">Zinc-finger</keyword>
<keyword evidence="6" id="KW-0479">Metal-binding</keyword>
<proteinExistence type="inferred from homology"/>
<evidence type="ECO:0000313" key="17">
    <source>
        <dbReference type="Proteomes" id="UP000694865"/>
    </source>
</evidence>
<keyword evidence="10" id="KW-0862">Zinc</keyword>
<dbReference type="InterPro" id="IPR044245">
    <property type="entry name" value="Spartan"/>
</dbReference>
<dbReference type="GeneID" id="100366572"/>
<dbReference type="SMART" id="SM00734">
    <property type="entry name" value="ZnF_Rad18"/>
    <property type="match status" value="1"/>
</dbReference>
<dbReference type="InterPro" id="IPR006640">
    <property type="entry name" value="SprT-like_domain"/>
</dbReference>
<evidence type="ECO:0000313" key="18">
    <source>
        <dbReference type="RefSeq" id="XP_006824211.1"/>
    </source>
</evidence>
<evidence type="ECO:0000256" key="11">
    <source>
        <dbReference type="ARBA" id="ARBA00023049"/>
    </source>
</evidence>
<dbReference type="InterPro" id="IPR055220">
    <property type="entry name" value="SPRTN_ZBD"/>
</dbReference>
<comment type="subcellular location">
    <subcellularLocation>
        <location evidence="2">Chromosome</location>
    </subcellularLocation>
    <subcellularLocation>
        <location evidence="1">Nucleus</location>
    </subcellularLocation>
</comment>
<evidence type="ECO:0000256" key="3">
    <source>
        <dbReference type="ARBA" id="ARBA00010724"/>
    </source>
</evidence>
<reference evidence="18" key="1">
    <citation type="submission" date="2025-08" db="UniProtKB">
        <authorList>
            <consortium name="RefSeq"/>
        </authorList>
    </citation>
    <scope>IDENTIFICATION</scope>
    <source>
        <tissue evidence="18">Testes</tissue>
    </source>
</reference>
<dbReference type="Pfam" id="PF22934">
    <property type="entry name" value="SPRTN_ZBD"/>
    <property type="match status" value="1"/>
</dbReference>
<evidence type="ECO:0000256" key="7">
    <source>
        <dbReference type="ARBA" id="ARBA00022763"/>
    </source>
</evidence>